<dbReference type="Proteomes" id="UP000448867">
    <property type="component" value="Unassembled WGS sequence"/>
</dbReference>
<feature type="chain" id="PRO_5031088481" description="Lipoprotein" evidence="1">
    <location>
        <begin position="21"/>
        <end position="153"/>
    </location>
</feature>
<dbReference type="AlphaFoldDB" id="A0A7X2J2P5"/>
<evidence type="ECO:0000256" key="1">
    <source>
        <dbReference type="SAM" id="SignalP"/>
    </source>
</evidence>
<reference evidence="2 3" key="1">
    <citation type="submission" date="2019-11" db="EMBL/GenBank/DDBJ databases">
        <title>Bacillus lacus genome.</title>
        <authorList>
            <person name="Allen C.J."/>
            <person name="Newman J.D."/>
        </authorList>
    </citation>
    <scope>NUCLEOTIDE SEQUENCE [LARGE SCALE GENOMIC DNA]</scope>
    <source>
        <strain evidence="2 3">KCTC 33946</strain>
    </source>
</reference>
<proteinExistence type="predicted"/>
<keyword evidence="3" id="KW-1185">Reference proteome</keyword>
<accession>A0A7X2J2P5</accession>
<dbReference type="RefSeq" id="WP_154309820.1">
    <property type="nucleotide sequence ID" value="NZ_WKKI01000083.1"/>
</dbReference>
<organism evidence="2 3">
    <name type="scientific">Metabacillus lacus</name>
    <dbReference type="NCBI Taxonomy" id="1983721"/>
    <lineage>
        <taxon>Bacteria</taxon>
        <taxon>Bacillati</taxon>
        <taxon>Bacillota</taxon>
        <taxon>Bacilli</taxon>
        <taxon>Bacillales</taxon>
        <taxon>Bacillaceae</taxon>
        <taxon>Metabacillus</taxon>
    </lineage>
</organism>
<dbReference type="PROSITE" id="PS51257">
    <property type="entry name" value="PROKAR_LIPOPROTEIN"/>
    <property type="match status" value="1"/>
</dbReference>
<evidence type="ECO:0008006" key="4">
    <source>
        <dbReference type="Google" id="ProtNLM"/>
    </source>
</evidence>
<sequence length="153" mass="17227">MKNLLIVFSIILVLTGCGQAKGTVTGGSNELSKDQSNKDMLSNQEIVNALEGKGIALDSINNDNSIFVQELVKKKPDTYQSGMDKYYFYNYESNTKANEAVKEFNENTAAMKIKASELHVINNVMIIYVYDGQLKKEKSKYLLEVKQELELKN</sequence>
<dbReference type="EMBL" id="WKKI01000083">
    <property type="protein sequence ID" value="MRX74371.1"/>
    <property type="molecule type" value="Genomic_DNA"/>
</dbReference>
<name>A0A7X2J2P5_9BACI</name>
<feature type="signal peptide" evidence="1">
    <location>
        <begin position="1"/>
        <end position="20"/>
    </location>
</feature>
<keyword evidence="1" id="KW-0732">Signal</keyword>
<protein>
    <recommendedName>
        <fullName evidence="4">Lipoprotein</fullName>
    </recommendedName>
</protein>
<comment type="caution">
    <text evidence="2">The sequence shown here is derived from an EMBL/GenBank/DDBJ whole genome shotgun (WGS) entry which is preliminary data.</text>
</comment>
<evidence type="ECO:0000313" key="2">
    <source>
        <dbReference type="EMBL" id="MRX74371.1"/>
    </source>
</evidence>
<evidence type="ECO:0000313" key="3">
    <source>
        <dbReference type="Proteomes" id="UP000448867"/>
    </source>
</evidence>
<gene>
    <name evidence="2" type="ORF">GJU40_19820</name>
</gene>